<keyword evidence="3" id="KW-0611">Plant defense</keyword>
<reference evidence="6" key="1">
    <citation type="submission" date="2020-09" db="EMBL/GenBank/DDBJ databases">
        <title>Genome-Enabled Discovery of Anthraquinone Biosynthesis in Senna tora.</title>
        <authorList>
            <person name="Kang S.-H."/>
            <person name="Pandey R.P."/>
            <person name="Lee C.-M."/>
            <person name="Sim J.-S."/>
            <person name="Jeong J.-T."/>
            <person name="Choi B.-S."/>
            <person name="Jung M."/>
            <person name="Ginzburg D."/>
            <person name="Zhao K."/>
            <person name="Won S.Y."/>
            <person name="Oh T.-J."/>
            <person name="Yu Y."/>
            <person name="Kim N.-H."/>
            <person name="Lee O.R."/>
            <person name="Lee T.-H."/>
            <person name="Bashyal P."/>
            <person name="Kim T.-S."/>
            <person name="Lee W.-H."/>
            <person name="Kawkins C."/>
            <person name="Kim C.-K."/>
            <person name="Kim J.S."/>
            <person name="Ahn B.O."/>
            <person name="Rhee S.Y."/>
            <person name="Sohng J.K."/>
        </authorList>
    </citation>
    <scope>NUCLEOTIDE SEQUENCE</scope>
    <source>
        <tissue evidence="6">Leaf</tissue>
    </source>
</reference>
<dbReference type="Proteomes" id="UP000634136">
    <property type="component" value="Unassembled WGS sequence"/>
</dbReference>
<dbReference type="GO" id="GO:0000166">
    <property type="term" value="F:nucleotide binding"/>
    <property type="evidence" value="ECO:0007669"/>
    <property type="project" value="UniProtKB-KW"/>
</dbReference>
<dbReference type="Gene3D" id="3.80.10.10">
    <property type="entry name" value="Ribonuclease Inhibitor"/>
    <property type="match status" value="2"/>
</dbReference>
<dbReference type="GO" id="GO:0006952">
    <property type="term" value="P:defense response"/>
    <property type="evidence" value="ECO:0007669"/>
    <property type="project" value="UniProtKB-KW"/>
</dbReference>
<feature type="domain" description="Disease resistance N-terminal" evidence="4">
    <location>
        <begin position="10"/>
        <end position="102"/>
    </location>
</feature>
<comment type="caution">
    <text evidence="6">The sequence shown here is derived from an EMBL/GenBank/DDBJ whole genome shotgun (WGS) entry which is preliminary data.</text>
</comment>
<feature type="domain" description="R13L1/DRL21-like LRR repeat region" evidence="5">
    <location>
        <begin position="342"/>
        <end position="465"/>
    </location>
</feature>
<organism evidence="6 7">
    <name type="scientific">Senna tora</name>
    <dbReference type="NCBI Taxonomy" id="362788"/>
    <lineage>
        <taxon>Eukaryota</taxon>
        <taxon>Viridiplantae</taxon>
        <taxon>Streptophyta</taxon>
        <taxon>Embryophyta</taxon>
        <taxon>Tracheophyta</taxon>
        <taxon>Spermatophyta</taxon>
        <taxon>Magnoliopsida</taxon>
        <taxon>eudicotyledons</taxon>
        <taxon>Gunneridae</taxon>
        <taxon>Pentapetalae</taxon>
        <taxon>rosids</taxon>
        <taxon>fabids</taxon>
        <taxon>Fabales</taxon>
        <taxon>Fabaceae</taxon>
        <taxon>Caesalpinioideae</taxon>
        <taxon>Cassia clade</taxon>
        <taxon>Senna</taxon>
    </lineage>
</organism>
<dbReference type="EMBL" id="JAAIUW010000007">
    <property type="protein sequence ID" value="KAF7824620.1"/>
    <property type="molecule type" value="Genomic_DNA"/>
</dbReference>
<dbReference type="InterPro" id="IPR032675">
    <property type="entry name" value="LRR_dom_sf"/>
</dbReference>
<dbReference type="SUPFAM" id="SSF52058">
    <property type="entry name" value="L domain-like"/>
    <property type="match status" value="2"/>
</dbReference>
<dbReference type="Pfam" id="PF18052">
    <property type="entry name" value="Rx_N"/>
    <property type="match status" value="1"/>
</dbReference>
<evidence type="ECO:0000256" key="2">
    <source>
        <dbReference type="ARBA" id="ARBA00022741"/>
    </source>
</evidence>
<dbReference type="InterPro" id="IPR041118">
    <property type="entry name" value="Rx_N"/>
</dbReference>
<dbReference type="Gene3D" id="1.20.5.4130">
    <property type="match status" value="1"/>
</dbReference>
<gene>
    <name evidence="6" type="ORF">G2W53_022764</name>
</gene>
<keyword evidence="2" id="KW-0547">Nucleotide-binding</keyword>
<protein>
    <submittedName>
        <fullName evidence="6">Putative disease resistance RPP13-like protein 1</fullName>
    </submittedName>
</protein>
<dbReference type="PANTHER" id="PTHR47186:SF18">
    <property type="entry name" value="RX N-TERMINAL DOMAIN-CONTAINING PROTEIN"/>
    <property type="match status" value="1"/>
</dbReference>
<evidence type="ECO:0000259" key="4">
    <source>
        <dbReference type="Pfam" id="PF18052"/>
    </source>
</evidence>
<name>A0A834TQ86_9FABA</name>
<dbReference type="InterPro" id="IPR056789">
    <property type="entry name" value="LRR_R13L1-DRL21"/>
</dbReference>
<evidence type="ECO:0000313" key="7">
    <source>
        <dbReference type="Proteomes" id="UP000634136"/>
    </source>
</evidence>
<evidence type="ECO:0000259" key="5">
    <source>
        <dbReference type="Pfam" id="PF25019"/>
    </source>
</evidence>
<dbReference type="OrthoDB" id="1402530at2759"/>
<dbReference type="Pfam" id="PF25019">
    <property type="entry name" value="LRR_R13L1-DRL21"/>
    <property type="match status" value="1"/>
</dbReference>
<sequence>MDAATVGGAFISAFLQVLFERMATPEVLDLVQVKNLNGGLLSKLKMNLLCVDAVLNDAEERQSTNLTVKEWLNELKDAMFEAEDILDELTTEASCHKLGSEKVWDFVSSALNLFDKRSERVLDRLDFLVKQKDSLGLKSRKKSCFIMHDLISDLAEFISGEFSFRLEGDNRHLMSKRIRHLSYSNVQFNDSQNIKAICEAKGLRTFLPSEVSSWSGHLTNEALSDFLSKLSSLRVFSLSRCQCLTLIPDSVGQLIHLRYLDLSYTAIMKLPDSLCSLYNLQTLLLFNCHLLTELPTNIGRLINLRCLNISGTNLIQMPLQMGKLENLEILTTFSQGKSGSSIQELKKLKRLKGKLSLLNLQNVVDSKDALEASLKDKDQLHELVLKWSGVVDDSKKDRDVLTQLEPPQSLKKIAIKRYGGTRFPDWLGDRKFSNMVSIYLHDCKYCISLPPLGKLASLEHLSIVGLNVSSIGAEFYGSASSGEKPFNSLQTLHFENMLELQQWETFGDDNTEIAFPFLQNLSIKSCPNLTRGLPRCLPSLTKLVIKKCQQLVSVLPITAAVCEMQLEYCEKVSIEELPPHLVKLTLGGYNSLESLFVGNKRENYSVEHLTISYCQSLVYLLNGSMADKIRSLDLTNCRKIDFPLYKCFASLESLCIKRSCDSLKSFELGFFPKLNHLYIHGCQNLESISISRHHEQNLLSLNSLRIGGCPNFQSFPDGGLPAKNLTYFRIDHCIKLRSLPKQMNLLLSSLLTLTMSGCPALESFPEGGLPSSLQSLGIYHCDKLFVNRKNWNLQLLPSLESFSIRGKCKDGESFPEEGLLPSTLTSFYIRKLENLKYLNEKGFKNLTSLKTLGIGSCSELQFMPENLPVSLSDLHIWDSPSLEQRCQPEKEDWPKIARIPTIRIKSKCV</sequence>
<evidence type="ECO:0000313" key="6">
    <source>
        <dbReference type="EMBL" id="KAF7824620.1"/>
    </source>
</evidence>
<accession>A0A834TQ86</accession>
<evidence type="ECO:0000256" key="3">
    <source>
        <dbReference type="ARBA" id="ARBA00022821"/>
    </source>
</evidence>
<evidence type="ECO:0000256" key="1">
    <source>
        <dbReference type="ARBA" id="ARBA00022737"/>
    </source>
</evidence>
<proteinExistence type="predicted"/>
<keyword evidence="1" id="KW-0677">Repeat</keyword>
<dbReference type="PANTHER" id="PTHR47186">
    <property type="entry name" value="LEUCINE-RICH REPEAT-CONTAINING PROTEIN 57"/>
    <property type="match status" value="1"/>
</dbReference>
<keyword evidence="7" id="KW-1185">Reference proteome</keyword>
<dbReference type="AlphaFoldDB" id="A0A834TQ86"/>